<feature type="region of interest" description="Disordered" evidence="1">
    <location>
        <begin position="1"/>
        <end position="29"/>
    </location>
</feature>
<sequence>MAEEKDIKPGWQNATKEKGTKGGRPPKQVKAEERITIRVTSFEKLAIAKKAEAVGLSSSEYCRRAALERHITPALTAEETEAYLTLKKFATDFARLRNAFKVGAPTLVEEIRQVIYKLNAELDYIRNGKQSKGS</sequence>
<dbReference type="Pfam" id="PF21983">
    <property type="entry name" value="NikA-like"/>
    <property type="match status" value="1"/>
</dbReference>
<dbReference type="GO" id="GO:0006355">
    <property type="term" value="P:regulation of DNA-templated transcription"/>
    <property type="evidence" value="ECO:0007669"/>
    <property type="project" value="InterPro"/>
</dbReference>
<dbReference type="AlphaFoldDB" id="Q3T4F8"/>
<evidence type="ECO:0000256" key="1">
    <source>
        <dbReference type="SAM" id="MobiDB-lite"/>
    </source>
</evidence>
<dbReference type="EMBL" id="AY860640">
    <property type="protein sequence ID" value="AAY78542.1"/>
    <property type="molecule type" value="Genomic_DNA"/>
</dbReference>
<name>Q3T4F8_CAPOC</name>
<proteinExistence type="predicted"/>
<accession>Q3T4F8</accession>
<evidence type="ECO:0000313" key="2">
    <source>
        <dbReference type="EMBL" id="AAY78542.1"/>
    </source>
</evidence>
<protein>
    <submittedName>
        <fullName evidence="2">Mob-like protein</fullName>
    </submittedName>
</protein>
<dbReference type="InterPro" id="IPR013321">
    <property type="entry name" value="Arc_rbn_hlx_hlx"/>
</dbReference>
<keyword evidence="2" id="KW-0614">Plasmid</keyword>
<dbReference type="InterPro" id="IPR053842">
    <property type="entry name" value="NikA-like"/>
</dbReference>
<dbReference type="Gene3D" id="1.10.1220.10">
    <property type="entry name" value="Met repressor-like"/>
    <property type="match status" value="1"/>
</dbReference>
<geneLocation type="plasmid" evidence="2">
    <name>pCAP01</name>
</geneLocation>
<organism evidence="2">
    <name type="scientific">Capnocytophaga ochracea</name>
    <dbReference type="NCBI Taxonomy" id="1018"/>
    <lineage>
        <taxon>Bacteria</taxon>
        <taxon>Pseudomonadati</taxon>
        <taxon>Bacteroidota</taxon>
        <taxon>Flavobacteriia</taxon>
        <taxon>Flavobacteriales</taxon>
        <taxon>Flavobacteriaceae</taxon>
        <taxon>Capnocytophaga</taxon>
    </lineage>
</organism>
<reference evidence="2" key="1">
    <citation type="journal article" date="2005" name="Antimicrob. Agents Chemother.">
        <title>Chromosome- and plasmid-encoded beta-lactamases in Capnocytophaga spp.</title>
        <authorList>
            <person name="Handal T."/>
            <person name="Giraud-Morin C."/>
            <person name="Caugant D.A."/>
            <person name="Madinier I."/>
            <person name="Olsen I."/>
            <person name="Fosse T."/>
        </authorList>
    </citation>
    <scope>NUCLEOTIDE SEQUENCE</scope>
    <source>
        <plasmid evidence="2">pCAP01</plasmid>
    </source>
</reference>